<evidence type="ECO:0000256" key="5">
    <source>
        <dbReference type="ARBA" id="ARBA00022679"/>
    </source>
</evidence>
<dbReference type="InterPro" id="IPR003661">
    <property type="entry name" value="HisK_dim/P_dom"/>
</dbReference>
<dbReference type="Proteomes" id="UP001163115">
    <property type="component" value="Chromosome"/>
</dbReference>
<dbReference type="SMART" id="SM00388">
    <property type="entry name" value="HisKA"/>
    <property type="match status" value="1"/>
</dbReference>
<dbReference type="RefSeq" id="WP_024835054.1">
    <property type="nucleotide sequence ID" value="NZ_CP113524.1"/>
</dbReference>
<dbReference type="PROSITE" id="PS50109">
    <property type="entry name" value="HIS_KIN"/>
    <property type="match status" value="1"/>
</dbReference>
<feature type="domain" description="Histidine kinase" evidence="13">
    <location>
        <begin position="372"/>
        <end position="599"/>
    </location>
</feature>
<gene>
    <name evidence="15" type="ORF">OW255_17245</name>
</gene>
<keyword evidence="4" id="KW-0597">Phosphoprotein</keyword>
<keyword evidence="7" id="KW-0418">Kinase</keyword>
<feature type="domain" description="Response regulatory" evidence="14">
    <location>
        <begin position="618"/>
        <end position="732"/>
    </location>
</feature>
<dbReference type="EMBL" id="CP113524">
    <property type="protein sequence ID" value="WAJ23293.1"/>
    <property type="molecule type" value="Genomic_DNA"/>
</dbReference>
<evidence type="ECO:0000256" key="3">
    <source>
        <dbReference type="ARBA" id="ARBA00018672"/>
    </source>
</evidence>
<feature type="transmembrane region" description="Helical" evidence="12">
    <location>
        <begin position="305"/>
        <end position="328"/>
    </location>
</feature>
<evidence type="ECO:0000313" key="15">
    <source>
        <dbReference type="EMBL" id="WAJ23293.1"/>
    </source>
</evidence>
<evidence type="ECO:0000256" key="9">
    <source>
        <dbReference type="ARBA" id="ARBA00023012"/>
    </source>
</evidence>
<dbReference type="PANTHER" id="PTHR43065:SF46">
    <property type="entry name" value="C4-DICARBOXYLATE TRANSPORT SENSOR PROTEIN DCTB"/>
    <property type="match status" value="1"/>
</dbReference>
<keyword evidence="16" id="KW-1185">Reference proteome</keyword>
<evidence type="ECO:0000313" key="16">
    <source>
        <dbReference type="Proteomes" id="UP001163115"/>
    </source>
</evidence>
<dbReference type="EC" id="2.7.13.3" evidence="2"/>
<dbReference type="Pfam" id="PF02518">
    <property type="entry name" value="HATPase_c"/>
    <property type="match status" value="1"/>
</dbReference>
<dbReference type="SMART" id="SM00448">
    <property type="entry name" value="REC"/>
    <property type="match status" value="1"/>
</dbReference>
<keyword evidence="12" id="KW-0472">Membrane</keyword>
<dbReference type="SMART" id="SM00387">
    <property type="entry name" value="HATPase_c"/>
    <property type="match status" value="1"/>
</dbReference>
<evidence type="ECO:0000259" key="13">
    <source>
        <dbReference type="PROSITE" id="PS50109"/>
    </source>
</evidence>
<dbReference type="Gene3D" id="1.10.287.130">
    <property type="match status" value="1"/>
</dbReference>
<evidence type="ECO:0000256" key="2">
    <source>
        <dbReference type="ARBA" id="ARBA00012438"/>
    </source>
</evidence>
<keyword evidence="6" id="KW-0547">Nucleotide-binding</keyword>
<dbReference type="Gene3D" id="3.30.450.20">
    <property type="entry name" value="PAS domain"/>
    <property type="match status" value="1"/>
</dbReference>
<dbReference type="Gene3D" id="3.30.565.10">
    <property type="entry name" value="Histidine kinase-like ATPase, C-terminal domain"/>
    <property type="match status" value="1"/>
</dbReference>
<dbReference type="InterPro" id="IPR003594">
    <property type="entry name" value="HATPase_dom"/>
</dbReference>
<evidence type="ECO:0000256" key="11">
    <source>
        <dbReference type="PROSITE-ProRule" id="PRU00169"/>
    </source>
</evidence>
<dbReference type="PRINTS" id="PR00344">
    <property type="entry name" value="BCTRLSENSOR"/>
</dbReference>
<dbReference type="InterPro" id="IPR001789">
    <property type="entry name" value="Sig_transdc_resp-reg_receiver"/>
</dbReference>
<dbReference type="CDD" id="cd00082">
    <property type="entry name" value="HisKA"/>
    <property type="match status" value="1"/>
</dbReference>
<comment type="function">
    <text evidence="10">May play the central regulatory role in sporulation. It may be an element of the effector pathway responsible for the activation of sporulation genes in response to nutritional stress. Spo0A may act in concert with spo0H (a sigma factor) to control the expression of some genes that are critical to the sporulation process.</text>
</comment>
<dbReference type="Gene3D" id="3.40.50.2300">
    <property type="match status" value="1"/>
</dbReference>
<evidence type="ECO:0000256" key="4">
    <source>
        <dbReference type="ARBA" id="ARBA00022553"/>
    </source>
</evidence>
<dbReference type="InterPro" id="IPR036097">
    <property type="entry name" value="HisK_dim/P_sf"/>
</dbReference>
<proteinExistence type="predicted"/>
<dbReference type="InterPro" id="IPR011006">
    <property type="entry name" value="CheY-like_superfamily"/>
</dbReference>
<keyword evidence="8 15" id="KW-0067">ATP-binding</keyword>
<comment type="catalytic activity">
    <reaction evidence="1">
        <text>ATP + protein L-histidine = ADP + protein N-phospho-L-histidine.</text>
        <dbReference type="EC" id="2.7.13.3"/>
    </reaction>
</comment>
<keyword evidence="12" id="KW-0812">Transmembrane</keyword>
<sequence>MTKRQTKGILMNILMEIKKRRAFIMSLAMIIVLGIFSCLVFSIWKEYKEAIIDNQKKQMLLTTQSMGDNLRAFIEGYQADVNSLCAMEEEKYKKTGEKTWSVLEEYVNYHTRYVYDAILEDKDGNLLKSIHGFGIVDTYSVTEIDEDTSFRQCRLKNGEIYLVVKKEIEDGKSVSILINTKSYNDTLVSNIRLGTNGYVLIKDSQGTILTHPQRSQWGINVISGRKVMFPEADLTSLEQMIDRQNRGETGVAEYYSYWWADPGVPEVKKISAFCPVYIGKGFLVMSAVIDYDDIYIPVAAGFFKLGLVSVGIVAVVLGMVFYIGALWLQKRKDREEITYLLELNNILEEMHQSEETIAHQQRLQIMGTMTGGIAHEFNNLLTPIMGYAELLMLELDETSDGYENAMEIYEASSKAKEIIQQISSLSRKNMETAYKTVNAGKVLRRAAKMVTSVCPPNVKVEEDIKLDEECFLGNETQINQVILNICVNAIHAIGHKEGKIFIKSQVVMPYELEQYKQSSVSGEWDSYIRISVFDNGEGMSEETLKQIFDPFFTTKKNGVGTGLGLSLVEQIIHSHKGHIFAESSVGVGSIFHIFLPVNEQKEHEGNPTVEGDRDGDLRLLIIDDNPKVLKLLEKNFSKLKVTIISCMNFEEARKTLKEQEVDAVISEQYVEGKSGANFCMSLKGTYPGLIRIIMADRVTKEIVEAKRRKIIDDYIDKPVSDSAILKAVKNCIEKM</sequence>
<name>A0ABY7ACL9_9FIRM</name>
<protein>
    <recommendedName>
        <fullName evidence="3">Stage 0 sporulation protein A homolog</fullName>
        <ecNumber evidence="2">2.7.13.3</ecNumber>
    </recommendedName>
</protein>
<evidence type="ECO:0000256" key="7">
    <source>
        <dbReference type="ARBA" id="ARBA00022777"/>
    </source>
</evidence>
<dbReference type="SUPFAM" id="SSF55874">
    <property type="entry name" value="ATPase domain of HSP90 chaperone/DNA topoisomerase II/histidine kinase"/>
    <property type="match status" value="1"/>
</dbReference>
<accession>A0ABY7ACL9</accession>
<dbReference type="InterPro" id="IPR005467">
    <property type="entry name" value="His_kinase_dom"/>
</dbReference>
<dbReference type="PROSITE" id="PS50110">
    <property type="entry name" value="RESPONSE_REGULATORY"/>
    <property type="match status" value="1"/>
</dbReference>
<dbReference type="SUPFAM" id="SSF52172">
    <property type="entry name" value="CheY-like"/>
    <property type="match status" value="1"/>
</dbReference>
<reference evidence="15" key="1">
    <citation type="submission" date="2022-11" db="EMBL/GenBank/DDBJ databases">
        <title>Lacrimispora xylanolytica sy1, complete genome.</title>
        <authorList>
            <person name="Choi S."/>
        </authorList>
    </citation>
    <scope>NUCLEOTIDE SEQUENCE</scope>
    <source>
        <strain evidence="15">Sy1</strain>
    </source>
</reference>
<evidence type="ECO:0000256" key="1">
    <source>
        <dbReference type="ARBA" id="ARBA00000085"/>
    </source>
</evidence>
<dbReference type="InterPro" id="IPR004358">
    <property type="entry name" value="Sig_transdc_His_kin-like_C"/>
</dbReference>
<dbReference type="GO" id="GO:0005524">
    <property type="term" value="F:ATP binding"/>
    <property type="evidence" value="ECO:0007669"/>
    <property type="project" value="UniProtKB-KW"/>
</dbReference>
<evidence type="ECO:0000256" key="10">
    <source>
        <dbReference type="ARBA" id="ARBA00024867"/>
    </source>
</evidence>
<dbReference type="Pfam" id="PF00512">
    <property type="entry name" value="HisKA"/>
    <property type="match status" value="1"/>
</dbReference>
<dbReference type="InterPro" id="IPR036890">
    <property type="entry name" value="HATPase_C_sf"/>
</dbReference>
<dbReference type="Pfam" id="PF00072">
    <property type="entry name" value="Response_reg"/>
    <property type="match status" value="1"/>
</dbReference>
<feature type="transmembrane region" description="Helical" evidence="12">
    <location>
        <begin position="21"/>
        <end position="44"/>
    </location>
</feature>
<dbReference type="PANTHER" id="PTHR43065">
    <property type="entry name" value="SENSOR HISTIDINE KINASE"/>
    <property type="match status" value="1"/>
</dbReference>
<comment type="caution">
    <text evidence="11">Lacks conserved residue(s) required for the propagation of feature annotation.</text>
</comment>
<keyword evidence="5" id="KW-0808">Transferase</keyword>
<keyword evidence="12" id="KW-1133">Transmembrane helix</keyword>
<organism evidence="15 16">
    <name type="scientific">Lacrimispora xylanolytica</name>
    <dbReference type="NCBI Taxonomy" id="29375"/>
    <lineage>
        <taxon>Bacteria</taxon>
        <taxon>Bacillati</taxon>
        <taxon>Bacillota</taxon>
        <taxon>Clostridia</taxon>
        <taxon>Lachnospirales</taxon>
        <taxon>Lachnospiraceae</taxon>
        <taxon>Lacrimispora</taxon>
    </lineage>
</organism>
<dbReference type="SUPFAM" id="SSF47384">
    <property type="entry name" value="Homodimeric domain of signal transducing histidine kinase"/>
    <property type="match status" value="1"/>
</dbReference>
<evidence type="ECO:0000256" key="8">
    <source>
        <dbReference type="ARBA" id="ARBA00022840"/>
    </source>
</evidence>
<evidence type="ECO:0000256" key="12">
    <source>
        <dbReference type="SAM" id="Phobius"/>
    </source>
</evidence>
<evidence type="ECO:0000259" key="14">
    <source>
        <dbReference type="PROSITE" id="PS50110"/>
    </source>
</evidence>
<evidence type="ECO:0000256" key="6">
    <source>
        <dbReference type="ARBA" id="ARBA00022741"/>
    </source>
</evidence>
<keyword evidence="9" id="KW-0902">Two-component regulatory system</keyword>